<dbReference type="OrthoDB" id="10486067at2759"/>
<dbReference type="AlphaFoldDB" id="A0A6H5I8Q8"/>
<protein>
    <recommendedName>
        <fullName evidence="3">Reverse transcriptase domain-containing protein</fullName>
    </recommendedName>
</protein>
<evidence type="ECO:0008006" key="3">
    <source>
        <dbReference type="Google" id="ProtNLM"/>
    </source>
</evidence>
<organism evidence="1 2">
    <name type="scientific">Trichogramma brassicae</name>
    <dbReference type="NCBI Taxonomy" id="86971"/>
    <lineage>
        <taxon>Eukaryota</taxon>
        <taxon>Metazoa</taxon>
        <taxon>Ecdysozoa</taxon>
        <taxon>Arthropoda</taxon>
        <taxon>Hexapoda</taxon>
        <taxon>Insecta</taxon>
        <taxon>Pterygota</taxon>
        <taxon>Neoptera</taxon>
        <taxon>Endopterygota</taxon>
        <taxon>Hymenoptera</taxon>
        <taxon>Apocrita</taxon>
        <taxon>Proctotrupomorpha</taxon>
        <taxon>Chalcidoidea</taxon>
        <taxon>Trichogrammatidae</taxon>
        <taxon>Trichogramma</taxon>
    </lineage>
</organism>
<sequence length="385" mass="43605">MYDAILRLNFDGDVRIVGFADDIAVMAVAKHLWQIEQDLNAAILQVRNHHHHGRRPQHTLVPFHPLPGPAHRLQAEVRSPPPNSQREGSRCDLCPHEDHAQLWRAQNEPKAKKVYNHLRELCGMKKEAKLDPVILKSARSFFRCRMFSKENGFLETIRSYLQTIQINNNEKLYIQNATFQLIRDNKAIDADQPPTNTVDPIEDHPINVTTDDEETLPPMPDMPLVHVDPPSVVPIPVDQGLIKSNKDKLLTNMMYPIEYHTINVPIHDEQPHPNMIQVIYPDMPSLNVDPPSMVSIPVDQGLIISNEDELSTNMMDPIEDQPINETTDDEETLPPMPDMPLEHVDPPSVVPIPVVQGLIRKSVRTRNSRPVMVTAAECAGRISTV</sequence>
<dbReference type="Proteomes" id="UP000479190">
    <property type="component" value="Unassembled WGS sequence"/>
</dbReference>
<evidence type="ECO:0000313" key="1">
    <source>
        <dbReference type="EMBL" id="CAB0031336.1"/>
    </source>
</evidence>
<gene>
    <name evidence="1" type="ORF">TBRA_LOCUS3309</name>
</gene>
<accession>A0A6H5I8Q8</accession>
<dbReference type="EMBL" id="CADCXV010000640">
    <property type="protein sequence ID" value="CAB0031336.1"/>
    <property type="molecule type" value="Genomic_DNA"/>
</dbReference>
<evidence type="ECO:0000313" key="2">
    <source>
        <dbReference type="Proteomes" id="UP000479190"/>
    </source>
</evidence>
<name>A0A6H5I8Q8_9HYME</name>
<proteinExistence type="predicted"/>
<keyword evidence="2" id="KW-1185">Reference proteome</keyword>
<reference evidence="1 2" key="1">
    <citation type="submission" date="2020-02" db="EMBL/GenBank/DDBJ databases">
        <authorList>
            <person name="Ferguson B K."/>
        </authorList>
    </citation>
    <scope>NUCLEOTIDE SEQUENCE [LARGE SCALE GENOMIC DNA]</scope>
</reference>